<comment type="caution">
    <text evidence="2">The sequence shown here is derived from an EMBL/GenBank/DDBJ whole genome shotgun (WGS) entry which is preliminary data.</text>
</comment>
<evidence type="ECO:0000256" key="1">
    <source>
        <dbReference type="SAM" id="Phobius"/>
    </source>
</evidence>
<dbReference type="Proteomes" id="UP000011682">
    <property type="component" value="Unassembled WGS sequence"/>
</dbReference>
<keyword evidence="1" id="KW-1133">Transmembrane helix</keyword>
<keyword evidence="1" id="KW-0812">Transmembrane</keyword>
<proteinExistence type="predicted"/>
<keyword evidence="1" id="KW-0472">Membrane</keyword>
<gene>
    <name evidence="2" type="ORF">D187_008963</name>
</gene>
<dbReference type="EMBL" id="ANAH02000007">
    <property type="protein sequence ID" value="EPX62775.1"/>
    <property type="molecule type" value="Genomic_DNA"/>
</dbReference>
<evidence type="ECO:0000313" key="2">
    <source>
        <dbReference type="EMBL" id="EPX62775.1"/>
    </source>
</evidence>
<accession>S9PEG2</accession>
<sequence>MRLRLVLWGSLLTLQVLATAFPPEAIAPAVAGSVYLPLMALRAVGLPVFGRAESGGWPGPSPLGWILVATFWAAVWWGVVSLAGRLARGPSGGSESKSA</sequence>
<name>S9PEG2_CYSF2</name>
<feature type="transmembrane region" description="Helical" evidence="1">
    <location>
        <begin position="63"/>
        <end position="87"/>
    </location>
</feature>
<reference evidence="2" key="1">
    <citation type="submission" date="2013-05" db="EMBL/GenBank/DDBJ databases">
        <title>Genome assembly of Cystobacter fuscus DSM 2262.</title>
        <authorList>
            <person name="Sharma G."/>
            <person name="Khatri I."/>
            <person name="Kaur C."/>
            <person name="Mayilraj S."/>
            <person name="Subramanian S."/>
        </authorList>
    </citation>
    <scope>NUCLEOTIDE SEQUENCE [LARGE SCALE GENOMIC DNA]</scope>
    <source>
        <strain evidence="2">DSM 2262</strain>
    </source>
</reference>
<evidence type="ECO:0000313" key="3">
    <source>
        <dbReference type="Proteomes" id="UP000011682"/>
    </source>
</evidence>
<organism evidence="2 3">
    <name type="scientific">Cystobacter fuscus (strain ATCC 25194 / DSM 2262 / NBRC 100088 / M29)</name>
    <dbReference type="NCBI Taxonomy" id="1242864"/>
    <lineage>
        <taxon>Bacteria</taxon>
        <taxon>Pseudomonadati</taxon>
        <taxon>Myxococcota</taxon>
        <taxon>Myxococcia</taxon>
        <taxon>Myxococcales</taxon>
        <taxon>Cystobacterineae</taxon>
        <taxon>Archangiaceae</taxon>
        <taxon>Cystobacter</taxon>
    </lineage>
</organism>
<protein>
    <submittedName>
        <fullName evidence="2">Uncharacterized protein</fullName>
    </submittedName>
</protein>
<dbReference type="AlphaFoldDB" id="S9PEG2"/>
<keyword evidence="3" id="KW-1185">Reference proteome</keyword>